<feature type="region of interest" description="Disordered" evidence="6">
    <location>
        <begin position="1"/>
        <end position="255"/>
    </location>
</feature>
<feature type="compositionally biased region" description="Basic and acidic residues" evidence="6">
    <location>
        <begin position="269"/>
        <end position="285"/>
    </location>
</feature>
<feature type="compositionally biased region" description="Low complexity" evidence="6">
    <location>
        <begin position="137"/>
        <end position="148"/>
    </location>
</feature>
<dbReference type="GO" id="GO:0006337">
    <property type="term" value="P:nucleosome disassembly"/>
    <property type="evidence" value="ECO:0007669"/>
    <property type="project" value="TreeGrafter"/>
</dbReference>
<dbReference type="PROSITE" id="PS00674">
    <property type="entry name" value="AAA"/>
    <property type="match status" value="1"/>
</dbReference>
<dbReference type="PANTHER" id="PTHR23069">
    <property type="entry name" value="AAA DOMAIN-CONTAINING"/>
    <property type="match status" value="1"/>
</dbReference>
<dbReference type="InterPro" id="IPR003959">
    <property type="entry name" value="ATPase_AAA_core"/>
</dbReference>
<feature type="compositionally biased region" description="Low complexity" evidence="6">
    <location>
        <begin position="216"/>
        <end position="226"/>
    </location>
</feature>
<sequence length="1303" mass="144052">MVLNGRPGALGSGAGWTQGARQVEAAGADRDKQAPQVDEEYARPRLRLRRYEESAEAGSPGGAAAATRVSSPMRTANGFPSDVPLRSASGQQHTTPGMGDRRVNGTPDRLRSGHRSERRRPPVGRREAAMLLRAQVGAAHGTAASSTGPPARQYAENDRRGRYSLRQAKRHARYVDDDDSDESFTRTGGAENGGIGQPRYALRNHTSHGAEKRVCRFSVSSSASSGRSRHRSRSRPTRSRRYEEPSFNDDEEACSSEEVDALFAAEEARELQEAEELERTVKLDDDASGSVSEKADDSESDDREDDDFRYLEPRRSKRYRQSVKRWTPLAANGREPAVGQRDAQRNRRADRWEARDVLTRSLRPFSARGVRYDADSDSMSEASDEVAWNRREKRRLAALYEGIAPINMDMGGTASGGLASRSPQGHMQPDRLRANALEPLRVDPHLTWDRVGGLEHHVRALKEMVFLPLVYPEFFQRFQSEPPRGVLFYGPPGTGKTLVARTLAATCAAASGARVAFFMRNGADCLSKWVGEAERQLRLTFEAARAHQPSIIFFDEIDGLAPVRSSKQDQIHSSIVSTLLGLMDGLETRGQIVVIGATNRIDAIDPALRRPGRFDRELVFGLPNREARRAILQIHTRNWQPPLSVDLLDRLAAGTVGFGGADLRSLCSEAALQALRRRYPQIYDSTDKLLIDPEQVQVTEPDFEAATRDLVPSAHRSAMVQARPLDAAHERLLRDTLHAALQLLGAERVAHSLRSGRRFLLHGPPGNGQMALARAIAHHVETLRLHAIDLLSLQADPVARSPQEALQVIVREALRSAPSILLVPHLELYLDGANEALRMSLEVALKDLPADVPVLVLAAADQDLSGYVERDTALPTAADEADVVESWIRLFYDGPHAVMRIAPPSAAARERLLAPLVREAASSPSTTAAPGAAPPKAGAPAEVLAKVPPPAPPPPSAAEVERRRRLEERALREFRLTMRDFVESLLSDKKYRPFWQPVQERDAPDYHEIVQQPMDLSRLLQHIDDRRIQTLSELVAAFELIAQNALAYNSQREERGLRIRSKATALVDLVHRWADLVTDPEENEHESEVIRQCEAIVQRRRAETIQQAEQRRRTRSSGDAGVLSFEEAAALERAARCVYRNRERVVAEERQDEGEDAVSSDVDRQRAEAEAARRRRRGEDTAAMTTVVSDAPTEGDYIGGADEEGATRTMEAAAAPPPDAELSAMLPLTEAVRLPSEEHIVAVVDAAVHVSEGSSAEALLRWRAELSHWLHQGHAESADRVAVLESLQRRIELGNADAMERRA</sequence>
<dbReference type="SUPFAM" id="SSF47370">
    <property type="entry name" value="Bromodomain"/>
    <property type="match status" value="1"/>
</dbReference>
<keyword evidence="3" id="KW-0067">ATP-binding</keyword>
<dbReference type="GO" id="GO:0042393">
    <property type="term" value="F:histone binding"/>
    <property type="evidence" value="ECO:0007669"/>
    <property type="project" value="TreeGrafter"/>
</dbReference>
<dbReference type="PANTHER" id="PTHR23069:SF0">
    <property type="entry name" value="TAT-BINDING HOMOLOG 7"/>
    <property type="match status" value="1"/>
</dbReference>
<dbReference type="InterPro" id="IPR036427">
    <property type="entry name" value="Bromodomain-like_sf"/>
</dbReference>
<dbReference type="InterPro" id="IPR003960">
    <property type="entry name" value="ATPase_AAA_CS"/>
</dbReference>
<dbReference type="InterPro" id="IPR003593">
    <property type="entry name" value="AAA+_ATPase"/>
</dbReference>
<dbReference type="GO" id="GO:0016887">
    <property type="term" value="F:ATP hydrolysis activity"/>
    <property type="evidence" value="ECO:0007669"/>
    <property type="project" value="InterPro"/>
</dbReference>
<dbReference type="GO" id="GO:0006334">
    <property type="term" value="P:nucleosome assembly"/>
    <property type="evidence" value="ECO:0007669"/>
    <property type="project" value="TreeGrafter"/>
</dbReference>
<dbReference type="Pfam" id="PF17862">
    <property type="entry name" value="AAA_lid_3"/>
    <property type="match status" value="1"/>
</dbReference>
<protein>
    <recommendedName>
        <fullName evidence="7">Bromo domain-containing protein</fullName>
    </recommendedName>
</protein>
<gene>
    <name evidence="8" type="ORF">CDCA_CDCA11G3254</name>
</gene>
<comment type="caution">
    <text evidence="8">The sequence shown here is derived from an EMBL/GenBank/DDBJ whole genome shotgun (WGS) entry which is preliminary data.</text>
</comment>
<feature type="compositionally biased region" description="Acidic residues" evidence="6">
    <location>
        <begin position="296"/>
        <end position="305"/>
    </location>
</feature>
<feature type="compositionally biased region" description="Basic and acidic residues" evidence="6">
    <location>
        <begin position="1161"/>
        <end position="1180"/>
    </location>
</feature>
<dbReference type="SUPFAM" id="SSF52540">
    <property type="entry name" value="P-loop containing nucleoside triphosphate hydrolases"/>
    <property type="match status" value="2"/>
</dbReference>
<feature type="region of interest" description="Disordered" evidence="6">
    <location>
        <begin position="923"/>
        <end position="963"/>
    </location>
</feature>
<dbReference type="InterPro" id="IPR041569">
    <property type="entry name" value="AAA_lid_3"/>
</dbReference>
<dbReference type="FunFam" id="1.10.8.60:FF:000016">
    <property type="entry name" value="ATPase family AAA domain-containing protein 2B"/>
    <property type="match status" value="1"/>
</dbReference>
<evidence type="ECO:0000256" key="2">
    <source>
        <dbReference type="ARBA" id="ARBA00022741"/>
    </source>
</evidence>
<dbReference type="Gene3D" id="1.20.920.10">
    <property type="entry name" value="Bromodomain-like"/>
    <property type="match status" value="1"/>
</dbReference>
<reference evidence="8 9" key="1">
    <citation type="submission" date="2022-07" db="EMBL/GenBank/DDBJ databases">
        <title>Genome-wide signatures of adaptation to extreme environments.</title>
        <authorList>
            <person name="Cho C.H."/>
            <person name="Yoon H.S."/>
        </authorList>
    </citation>
    <scope>NUCLEOTIDE SEQUENCE [LARGE SCALE GENOMIC DNA]</scope>
    <source>
        <strain evidence="8 9">DBV 063 E5</strain>
    </source>
</reference>
<name>A0AAV9IYR0_CYACA</name>
<dbReference type="PROSITE" id="PS50014">
    <property type="entry name" value="BROMODOMAIN_2"/>
    <property type="match status" value="1"/>
</dbReference>
<keyword evidence="4 5" id="KW-0103">Bromodomain</keyword>
<dbReference type="InterPro" id="IPR001487">
    <property type="entry name" value="Bromodomain"/>
</dbReference>
<feature type="compositionally biased region" description="Low complexity" evidence="6">
    <location>
        <begin position="923"/>
        <end position="946"/>
    </location>
</feature>
<dbReference type="GO" id="GO:0005524">
    <property type="term" value="F:ATP binding"/>
    <property type="evidence" value="ECO:0007669"/>
    <property type="project" value="UniProtKB-KW"/>
</dbReference>
<feature type="compositionally biased region" description="Pro residues" evidence="6">
    <location>
        <begin position="947"/>
        <end position="956"/>
    </location>
</feature>
<feature type="compositionally biased region" description="Low complexity" evidence="6">
    <location>
        <begin position="56"/>
        <end position="66"/>
    </location>
</feature>
<evidence type="ECO:0000313" key="8">
    <source>
        <dbReference type="EMBL" id="KAK4537229.1"/>
    </source>
</evidence>
<keyword evidence="2" id="KW-0547">Nucleotide-binding</keyword>
<dbReference type="InterPro" id="IPR045199">
    <property type="entry name" value="ATAD2-like"/>
</dbReference>
<accession>A0AAV9IYR0</accession>
<evidence type="ECO:0000313" key="9">
    <source>
        <dbReference type="Proteomes" id="UP001301350"/>
    </source>
</evidence>
<evidence type="ECO:0000256" key="1">
    <source>
        <dbReference type="ARBA" id="ARBA00006914"/>
    </source>
</evidence>
<comment type="similarity">
    <text evidence="1">Belongs to the AAA ATPase family.</text>
</comment>
<evidence type="ECO:0000256" key="5">
    <source>
        <dbReference type="PROSITE-ProRule" id="PRU00035"/>
    </source>
</evidence>
<dbReference type="SMART" id="SM00382">
    <property type="entry name" value="AAA"/>
    <property type="match status" value="2"/>
</dbReference>
<feature type="compositionally biased region" description="Basic and acidic residues" evidence="6">
    <location>
        <begin position="99"/>
        <end position="115"/>
    </location>
</feature>
<organism evidence="8 9">
    <name type="scientific">Cyanidium caldarium</name>
    <name type="common">Red alga</name>
    <dbReference type="NCBI Taxonomy" id="2771"/>
    <lineage>
        <taxon>Eukaryota</taxon>
        <taxon>Rhodophyta</taxon>
        <taxon>Bangiophyceae</taxon>
        <taxon>Cyanidiales</taxon>
        <taxon>Cyanidiaceae</taxon>
        <taxon>Cyanidium</taxon>
    </lineage>
</organism>
<dbReference type="Proteomes" id="UP001301350">
    <property type="component" value="Unassembled WGS sequence"/>
</dbReference>
<dbReference type="SMART" id="SM00297">
    <property type="entry name" value="BROMO"/>
    <property type="match status" value="1"/>
</dbReference>
<dbReference type="Gene3D" id="3.40.50.300">
    <property type="entry name" value="P-loop containing nucleotide triphosphate hydrolases"/>
    <property type="match status" value="2"/>
</dbReference>
<dbReference type="InterPro" id="IPR027417">
    <property type="entry name" value="P-loop_NTPase"/>
</dbReference>
<feature type="region of interest" description="Disordered" evidence="6">
    <location>
        <begin position="1146"/>
        <end position="1184"/>
    </location>
</feature>
<dbReference type="Pfam" id="PF00004">
    <property type="entry name" value="AAA"/>
    <property type="match status" value="1"/>
</dbReference>
<evidence type="ECO:0000256" key="3">
    <source>
        <dbReference type="ARBA" id="ARBA00022840"/>
    </source>
</evidence>
<dbReference type="FunFam" id="3.40.50.300:FF:000061">
    <property type="entry name" value="ATPase family, AAA domain-containing 2"/>
    <property type="match status" value="1"/>
</dbReference>
<dbReference type="Pfam" id="PF00439">
    <property type="entry name" value="Bromodomain"/>
    <property type="match status" value="1"/>
</dbReference>
<evidence type="ECO:0000256" key="6">
    <source>
        <dbReference type="SAM" id="MobiDB-lite"/>
    </source>
</evidence>
<dbReference type="GO" id="GO:0005634">
    <property type="term" value="C:nucleus"/>
    <property type="evidence" value="ECO:0007669"/>
    <property type="project" value="TreeGrafter"/>
</dbReference>
<dbReference type="GO" id="GO:0045815">
    <property type="term" value="P:transcription initiation-coupled chromatin remodeling"/>
    <property type="evidence" value="ECO:0007669"/>
    <property type="project" value="TreeGrafter"/>
</dbReference>
<feature type="region of interest" description="Disordered" evidence="6">
    <location>
        <begin position="269"/>
        <end position="313"/>
    </location>
</feature>
<dbReference type="Gene3D" id="1.10.8.60">
    <property type="match status" value="1"/>
</dbReference>
<feature type="compositionally biased region" description="Acidic residues" evidence="6">
    <location>
        <begin position="246"/>
        <end position="255"/>
    </location>
</feature>
<dbReference type="PRINTS" id="PR00503">
    <property type="entry name" value="BROMODOMAIN"/>
</dbReference>
<evidence type="ECO:0000256" key="4">
    <source>
        <dbReference type="ARBA" id="ARBA00023117"/>
    </source>
</evidence>
<feature type="domain" description="Bromo" evidence="7">
    <location>
        <begin position="993"/>
        <end position="1056"/>
    </location>
</feature>
<dbReference type="EMBL" id="JANCYW010000011">
    <property type="protein sequence ID" value="KAK4537229.1"/>
    <property type="molecule type" value="Genomic_DNA"/>
</dbReference>
<feature type="compositionally biased region" description="Basic residues" evidence="6">
    <location>
        <begin position="227"/>
        <end position="239"/>
    </location>
</feature>
<evidence type="ECO:0000259" key="7">
    <source>
        <dbReference type="PROSITE" id="PS50014"/>
    </source>
</evidence>
<keyword evidence="9" id="KW-1185">Reference proteome</keyword>
<dbReference type="GO" id="GO:0003682">
    <property type="term" value="F:chromatin binding"/>
    <property type="evidence" value="ECO:0007669"/>
    <property type="project" value="TreeGrafter"/>
</dbReference>
<proteinExistence type="inferred from homology"/>